<dbReference type="InterPro" id="IPR046540">
    <property type="entry name" value="DMFA2_C"/>
</dbReference>
<feature type="compositionally biased region" description="Polar residues" evidence="2">
    <location>
        <begin position="1053"/>
        <end position="1065"/>
    </location>
</feature>
<dbReference type="SUPFAM" id="SSF81296">
    <property type="entry name" value="E set domains"/>
    <property type="match status" value="1"/>
</dbReference>
<feature type="domain" description="SbsA Ig-like" evidence="3">
    <location>
        <begin position="1055"/>
        <end position="1156"/>
    </location>
</feature>
<evidence type="ECO:0000259" key="3">
    <source>
        <dbReference type="Pfam" id="PF13205"/>
    </source>
</evidence>
<dbReference type="InterPro" id="IPR014756">
    <property type="entry name" value="Ig_E-set"/>
</dbReference>
<dbReference type="Pfam" id="PF13205">
    <property type="entry name" value="Big_5"/>
    <property type="match status" value="7"/>
</dbReference>
<dbReference type="EMBL" id="BAAAYR010000007">
    <property type="protein sequence ID" value="GAA3579327.1"/>
    <property type="molecule type" value="Genomic_DNA"/>
</dbReference>
<evidence type="ECO:0000313" key="7">
    <source>
        <dbReference type="Proteomes" id="UP001500767"/>
    </source>
</evidence>
<feature type="domain" description="DUF4082" evidence="4">
    <location>
        <begin position="909"/>
        <end position="1046"/>
    </location>
</feature>
<evidence type="ECO:0008006" key="8">
    <source>
        <dbReference type="Google" id="ProtNLM"/>
    </source>
</evidence>
<feature type="domain" description="DUF4082" evidence="4">
    <location>
        <begin position="645"/>
        <end position="787"/>
    </location>
</feature>
<feature type="domain" description="SbsA Ig-like" evidence="3">
    <location>
        <begin position="1726"/>
        <end position="1825"/>
    </location>
</feature>
<dbReference type="Proteomes" id="UP001500767">
    <property type="component" value="Unassembled WGS sequence"/>
</dbReference>
<feature type="domain" description="SbsA Ig-like" evidence="3">
    <location>
        <begin position="1316"/>
        <end position="1416"/>
    </location>
</feature>
<feature type="domain" description="SbsA Ig-like" evidence="3">
    <location>
        <begin position="795"/>
        <end position="890"/>
    </location>
</feature>
<feature type="domain" description="N,N-dimethylformamidase beta subunit-like C-terminal" evidence="5">
    <location>
        <begin position="106"/>
        <end position="499"/>
    </location>
</feature>
<reference evidence="7" key="1">
    <citation type="journal article" date="2019" name="Int. J. Syst. Evol. Microbiol.">
        <title>The Global Catalogue of Microorganisms (GCM) 10K type strain sequencing project: providing services to taxonomists for standard genome sequencing and annotation.</title>
        <authorList>
            <consortium name="The Broad Institute Genomics Platform"/>
            <consortium name="The Broad Institute Genome Sequencing Center for Infectious Disease"/>
            <person name="Wu L."/>
            <person name="Ma J."/>
        </authorList>
    </citation>
    <scope>NUCLEOTIDE SEQUENCE [LARGE SCALE GENOMIC DNA]</scope>
    <source>
        <strain evidence="7">JCM 16540</strain>
    </source>
</reference>
<keyword evidence="1" id="KW-0732">Signal</keyword>
<dbReference type="Gene3D" id="2.60.40.10">
    <property type="entry name" value="Immunoglobulins"/>
    <property type="match status" value="1"/>
</dbReference>
<evidence type="ECO:0000259" key="4">
    <source>
        <dbReference type="Pfam" id="PF13313"/>
    </source>
</evidence>
<organism evidence="6 7">
    <name type="scientific">Microlunatus spumicola</name>
    <dbReference type="NCBI Taxonomy" id="81499"/>
    <lineage>
        <taxon>Bacteria</taxon>
        <taxon>Bacillati</taxon>
        <taxon>Actinomycetota</taxon>
        <taxon>Actinomycetes</taxon>
        <taxon>Propionibacteriales</taxon>
        <taxon>Propionibacteriaceae</taxon>
        <taxon>Microlunatus</taxon>
    </lineage>
</organism>
<proteinExistence type="predicted"/>
<evidence type="ECO:0000313" key="6">
    <source>
        <dbReference type="EMBL" id="GAA3579327.1"/>
    </source>
</evidence>
<feature type="region of interest" description="Disordered" evidence="2">
    <location>
        <begin position="1518"/>
        <end position="1539"/>
    </location>
</feature>
<dbReference type="Gene3D" id="2.60.40.3710">
    <property type="match status" value="4"/>
</dbReference>
<evidence type="ECO:0000256" key="1">
    <source>
        <dbReference type="ARBA" id="ARBA00022729"/>
    </source>
</evidence>
<dbReference type="InterPro" id="IPR014755">
    <property type="entry name" value="Cu-Rt/internalin_Ig-like"/>
</dbReference>
<keyword evidence="7" id="KW-1185">Reference proteome</keyword>
<dbReference type="InterPro" id="IPR013783">
    <property type="entry name" value="Ig-like_fold"/>
</dbReference>
<feature type="domain" description="DUF4082" evidence="4">
    <location>
        <begin position="1837"/>
        <end position="1972"/>
    </location>
</feature>
<sequence>MSTIGLLPQTSTGSGAKGFWRFPVLAVTAVLALVASVLVVPVQTAQAACTGNAVVCENQLPGVAGAEWNIFGAGDDTIQGFATATSVNVGSAISFKIKTDAPAYSIKIYRLGWYQGSGAREIATIAPSAPLPQVQPPCATDASTELTDCGTWGVSASWNVPATAVSGVYIARLIRTDTGGDSHIPFVVRKDGNASAALFQTSDSTWQAYNTYGGSDFYEGKANGRAYKVSYNRPYLTRGTSYGRDFLFSNEYPMLRFLEQNGVDVSYVSGLDVATDPALVKKHKVFLSVGHDEYWSANQRKNVTDARDAGVNLAFFGGNDVYWKTRLEPSQDGTNTPNRTIVDYKNTWANAAIDPVEPTATWRDPRFGDLGYGFGPENALIGTQFQANSDDLAMQVSSSEGKLRVWRGTSLATMADGAKATLSDHTVGYESNEDVDNGYRPAGLIDMSTTVGPTPEYLQDFGNQVSPGTTTHHITLYRASSGALVFSAGTIQWSWGLDPMHDGADTPADPRMQQATINILTDMAAPATTLAPGLSPVTASTDTVAPSVTVTTPTAGQSLTQGSLLTVSGTATDAGGRVAGVEVSVDGGATFHPADGTTSWTYSGILTGNGPSAVQVRASDDSARTSAPVSVAVTSTCPCTVFGVATPRTVDAADGTAVTLGTKFTSSRDGYISGIRFYKAAANTGVHTGTLYSSSGTALATGTFSNESATGWQTLQFARAVAINAGTTYVAAYYAPSGHYSADSYYFGKPYNAGVLTAAGGNGVTNGVYAERSAFPNNSIRQTNYYVDAVFSPDDTIPASVTTLSPKAGASSVATTATAAATFSKAVDPASISMQVMDSSQNVIPGTVSWDATSRTATFNPLQGLANSTTYTVTVNAATLAAPVQWNFTTVDPDATPNQCPCTLFDDSDQPASGPADDSGGVKLGVAFQPSQDGQVTGVRFWKRPEDGAPHTVNLWAGNNKVAEATTADESTSGWQEATFASPQKVTKGTSYVVSYTSSTGKYGYTSNGLSDPITRGPLSTPSGAGRYTYSAGDAPTNTSNANYFVDPVFTPSATARPSVTSTSPGDGARSVPVDDHLQVRFSTAIQPGSATIKVVRTSDGEAVPGTAGTESQGTTATFVPSANLAPGTKYTMTVSDAIATDGPKMSGSVSVSFTTSGAAACPCSLMETTTRPVQSDGGDGDPVTLGMKFTPTTSGFVKGLRYWRDASNTGTHTGTLYSASGQKLATLTFDDSGTGWQTADFSANVPVTAGTTYVAAYFAPKGHYAADLNYFANPVVNTPLASVDPGSVYVYGDGFPDHSYANSNYYVDVVFDTNDDAPLQVSSTTPASAATGVATTTVVSASFSRDIDPASLQLTVSDATGNLVGGQLAYDAASRTGEFTTAAPLAGATTYTATASAASAAGVAMSAPKTWTFTTADTQAPTVTTVSPADAAAGVSTSAKVVASFASPIDPTSALFTVAASGTGAVVSGSTAYDTATRTATFTPASALADDTGYTASVSARNTSGISMPAPKTWTFSTADTQPPSVSTTSPAPAATGVSRTTKVTATFTRAVDATTVVATLKNTSTSAAVAGTTAYDPASKTVTFTPSAALTDLTGYTASVTAKNVSGVAMAAPQTWSFTTADSVAPTVSAVSPASGANGVNAATKVTATFARAVDPTSVALSLRTSGGTAVAGTVAYDATSRTATFTPGAALGSFGTYTATASAKNPSGLPMSSPRTWSFTTADTDAPSVTTKTPEAGGTDVAAGSNVTATFARAVSTTGLTLTLRNAAGTVAGSTSYNATTRTVTFNPTADLTSSTAYTVSVSASSTTGVAMASPTTWSFTTAAQAYSLYATTRTPSTSAVSTTSPTTVGVQFRSSRAGSVTSIRYYAASTNTGSTVKLWAPDGTQLATATTTQTGTGWRTATFTTPVAITAGTTYTASYYAPVGRWATTGLSYLGAYTAGPLTVPALGGVSGAGNVRPTTPSSTNYWVDVVVSV</sequence>
<accession>A0ABP6YA39</accession>
<comment type="caution">
    <text evidence="6">The sequence shown here is derived from an EMBL/GenBank/DDBJ whole genome shotgun (WGS) entry which is preliminary data.</text>
</comment>
<dbReference type="Gene3D" id="2.60.40.1220">
    <property type="match status" value="3"/>
</dbReference>
<dbReference type="InterPro" id="IPR032812">
    <property type="entry name" value="SbsA_Ig"/>
</dbReference>
<feature type="domain" description="SbsA Ig-like" evidence="3">
    <location>
        <begin position="1624"/>
        <end position="1724"/>
    </location>
</feature>
<feature type="compositionally biased region" description="Low complexity" evidence="2">
    <location>
        <begin position="1524"/>
        <end position="1537"/>
    </location>
</feature>
<dbReference type="Pfam" id="PF13313">
    <property type="entry name" value="DUF4082"/>
    <property type="match status" value="4"/>
</dbReference>
<dbReference type="InterPro" id="IPR025141">
    <property type="entry name" value="DUF4082"/>
</dbReference>
<name>A0ABP6YA39_9ACTN</name>
<feature type="domain" description="DUF4082" evidence="4">
    <location>
        <begin position="1171"/>
        <end position="1308"/>
    </location>
</feature>
<dbReference type="Pfam" id="PF17957">
    <property type="entry name" value="Big_7"/>
    <property type="match status" value="1"/>
</dbReference>
<dbReference type="Pfam" id="PF20254">
    <property type="entry name" value="DMFA2_C"/>
    <property type="match status" value="1"/>
</dbReference>
<feature type="domain" description="SbsA Ig-like" evidence="3">
    <location>
        <begin position="1418"/>
        <end position="1519"/>
    </location>
</feature>
<gene>
    <name evidence="6" type="ORF">GCM10022197_41010</name>
</gene>
<evidence type="ECO:0000259" key="5">
    <source>
        <dbReference type="Pfam" id="PF20254"/>
    </source>
</evidence>
<evidence type="ECO:0000256" key="2">
    <source>
        <dbReference type="SAM" id="MobiDB-lite"/>
    </source>
</evidence>
<feature type="domain" description="SbsA Ig-like" evidence="3">
    <location>
        <begin position="1521"/>
        <end position="1622"/>
    </location>
</feature>
<feature type="region of interest" description="Disordered" evidence="2">
    <location>
        <begin position="1053"/>
        <end position="1073"/>
    </location>
</feature>
<protein>
    <recommendedName>
        <fullName evidence="8">Ig-like domain-containing protein</fullName>
    </recommendedName>
</protein>